<reference evidence="3" key="1">
    <citation type="submission" date="2015-06" db="EMBL/GenBank/DDBJ databases">
        <authorList>
            <person name="Bertelli C."/>
        </authorList>
    </citation>
    <scope>NUCLEOTIDE SEQUENCE [LARGE SCALE GENOMIC DNA]</scope>
    <source>
        <strain evidence="3">CRIB-30</strain>
    </source>
</reference>
<evidence type="ECO:0000256" key="1">
    <source>
        <dbReference type="SAM" id="SignalP"/>
    </source>
</evidence>
<name>A0A0H5E2R8_9BACT</name>
<dbReference type="RefSeq" id="WP_098037348.1">
    <property type="nucleotide sequence ID" value="NZ_CWGJ01000001.1"/>
</dbReference>
<protein>
    <submittedName>
        <fullName evidence="2">Conserved putative secreted protein</fullName>
    </submittedName>
</protein>
<evidence type="ECO:0000313" key="2">
    <source>
        <dbReference type="EMBL" id="CRX37495.1"/>
    </source>
</evidence>
<proteinExistence type="predicted"/>
<dbReference type="Proteomes" id="UP000220251">
    <property type="component" value="Unassembled WGS sequence"/>
</dbReference>
<dbReference type="OrthoDB" id="20067at2"/>
<gene>
    <name evidence="2" type="ORF">ELAC_0133</name>
</gene>
<sequence length="464" mass="53543">MKFNRLMILFAATFAVLCGSGYAADSEDRGRLDQYQEDLEERDWDALRSYLRSRRDEERDESKSALLLSGDVRVDWRRKKEVYHGINLWGGDAVDSKGIRRGMNRFDAEAHLRLDYDIKKSWATLELQYDNKAGFDDEVNCSDNNHHGDKACYCEEMHGSGTCGDFCLKQAWFGYNLYSCDDTEFDIEIGRRNLYHVFDSKVQFLSRFDGILLSYNSSLDGMFDYYAHLAGFVVDYKVNHFAWVAEFGVLNVYDQGLDFKYSIIDWRKQGHNRCTDEVSGCSDCDVRNPLGTQFVVSQWTTGYSMKKDQVACLTGGYLCKPVRFFAAFLINTEAPHFKFENEESGSHAYLNDANMGWYAAMRVGDVKKAGDWAFQMMYQYVEAFVVPDLDMSGIGNGNVYDDLLITDGTGNTNFKGWRFDGMYAFTDEITLNARYEWSHQINPVFSHFGKHYYSQFKMEAIYAF</sequence>
<organism evidence="2 3">
    <name type="scientific">Estrella lausannensis</name>
    <dbReference type="NCBI Taxonomy" id="483423"/>
    <lineage>
        <taxon>Bacteria</taxon>
        <taxon>Pseudomonadati</taxon>
        <taxon>Chlamydiota</taxon>
        <taxon>Chlamydiia</taxon>
        <taxon>Parachlamydiales</taxon>
        <taxon>Candidatus Criblamydiaceae</taxon>
        <taxon>Estrella</taxon>
    </lineage>
</organism>
<keyword evidence="3" id="KW-1185">Reference proteome</keyword>
<keyword evidence="1" id="KW-0732">Signal</keyword>
<evidence type="ECO:0000313" key="3">
    <source>
        <dbReference type="Proteomes" id="UP000220251"/>
    </source>
</evidence>
<dbReference type="AlphaFoldDB" id="A0A0H5E2R8"/>
<feature type="chain" id="PRO_5005217960" evidence="1">
    <location>
        <begin position="24"/>
        <end position="464"/>
    </location>
</feature>
<accession>A0A0H5E2R8</accession>
<dbReference type="EMBL" id="CWGJ01000001">
    <property type="protein sequence ID" value="CRX37495.1"/>
    <property type="molecule type" value="Genomic_DNA"/>
</dbReference>
<feature type="signal peptide" evidence="1">
    <location>
        <begin position="1"/>
        <end position="23"/>
    </location>
</feature>